<evidence type="ECO:0000256" key="1">
    <source>
        <dbReference type="ARBA" id="ARBA00022679"/>
    </source>
</evidence>
<feature type="domain" description="Tyrosine-protein kinase G-rich" evidence="8">
    <location>
        <begin position="476"/>
        <end position="546"/>
    </location>
</feature>
<dbReference type="InterPro" id="IPR027417">
    <property type="entry name" value="P-loop_NTPase"/>
</dbReference>
<feature type="domain" description="AAA" evidence="7">
    <location>
        <begin position="622"/>
        <end position="730"/>
    </location>
</feature>
<keyword evidence="1" id="KW-0808">Transferase</keyword>
<reference evidence="9 10" key="1">
    <citation type="journal article" date="2014" name="Genome Announc.">
        <title>Genome Sequence and Methylome of Soil Bacterium Gemmatirosa kalamazoonensis KBS708T, a Member of the Rarely Cultivated Gemmatimonadetes Phylum.</title>
        <authorList>
            <person name="Debruyn J.M."/>
            <person name="Radosevich M."/>
            <person name="Wommack K.E."/>
            <person name="Polson S.W."/>
            <person name="Hauser L.J."/>
            <person name="Fawaz M.N."/>
            <person name="Korlach J."/>
            <person name="Tsai Y.C."/>
        </authorList>
    </citation>
    <scope>NUCLEOTIDE SEQUENCE [LARGE SCALE GENOMIC DNA]</scope>
    <source>
        <strain evidence="9 10">KBS708</strain>
    </source>
</reference>
<evidence type="ECO:0000313" key="9">
    <source>
        <dbReference type="EMBL" id="AHG90035.1"/>
    </source>
</evidence>
<evidence type="ECO:0000256" key="3">
    <source>
        <dbReference type="ARBA" id="ARBA00022777"/>
    </source>
</evidence>
<dbReference type="PANTHER" id="PTHR32309">
    <property type="entry name" value="TYROSINE-PROTEIN KINASE"/>
    <property type="match status" value="1"/>
</dbReference>
<dbReference type="Pfam" id="PF13807">
    <property type="entry name" value="GNVR"/>
    <property type="match status" value="1"/>
</dbReference>
<dbReference type="GO" id="GO:0005524">
    <property type="term" value="F:ATP binding"/>
    <property type="evidence" value="ECO:0007669"/>
    <property type="project" value="UniProtKB-KW"/>
</dbReference>
<keyword evidence="2" id="KW-0547">Nucleotide-binding</keyword>
<dbReference type="eggNOG" id="COG3206">
    <property type="taxonomic scope" value="Bacteria"/>
</dbReference>
<evidence type="ECO:0000256" key="4">
    <source>
        <dbReference type="ARBA" id="ARBA00022840"/>
    </source>
</evidence>
<dbReference type="PANTHER" id="PTHR32309:SF31">
    <property type="entry name" value="CAPSULAR EXOPOLYSACCHARIDE FAMILY"/>
    <property type="match status" value="1"/>
</dbReference>
<dbReference type="NCBIfam" id="TIGR01007">
    <property type="entry name" value="eps_fam"/>
    <property type="match status" value="1"/>
</dbReference>
<dbReference type="InterPro" id="IPR005702">
    <property type="entry name" value="Wzc-like_C"/>
</dbReference>
<dbReference type="InterPro" id="IPR025669">
    <property type="entry name" value="AAA_dom"/>
</dbReference>
<evidence type="ECO:0000313" key="10">
    <source>
        <dbReference type="Proteomes" id="UP000019151"/>
    </source>
</evidence>
<dbReference type="InterPro" id="IPR032807">
    <property type="entry name" value="GNVR"/>
</dbReference>
<dbReference type="eggNOG" id="COG0489">
    <property type="taxonomic scope" value="Bacteria"/>
</dbReference>
<evidence type="ECO:0000259" key="7">
    <source>
        <dbReference type="Pfam" id="PF13614"/>
    </source>
</evidence>
<keyword evidence="3" id="KW-0418">Kinase</keyword>
<accession>W0RI74</accession>
<evidence type="ECO:0000256" key="5">
    <source>
        <dbReference type="ARBA" id="ARBA00023137"/>
    </source>
</evidence>
<dbReference type="EMBL" id="CP007128">
    <property type="protein sequence ID" value="AHG90035.1"/>
    <property type="molecule type" value="Genomic_DNA"/>
</dbReference>
<dbReference type="CDD" id="cd05387">
    <property type="entry name" value="BY-kinase"/>
    <property type="match status" value="1"/>
</dbReference>
<gene>
    <name evidence="9" type="ORF">J421_2498</name>
</gene>
<dbReference type="OrthoDB" id="9775724at2"/>
<keyword evidence="6" id="KW-0472">Membrane</keyword>
<proteinExistence type="predicted"/>
<dbReference type="InParanoid" id="W0RI74"/>
<dbReference type="KEGG" id="gba:J421_2498"/>
<dbReference type="AlphaFoldDB" id="W0RI74"/>
<dbReference type="Pfam" id="PF13614">
    <property type="entry name" value="AAA_31"/>
    <property type="match status" value="1"/>
</dbReference>
<keyword evidence="4" id="KW-0067">ATP-binding</keyword>
<feature type="transmembrane region" description="Helical" evidence="6">
    <location>
        <begin position="528"/>
        <end position="550"/>
    </location>
</feature>
<dbReference type="Gene3D" id="3.40.50.300">
    <property type="entry name" value="P-loop containing nucleotide triphosphate hydrolases"/>
    <property type="match status" value="1"/>
</dbReference>
<dbReference type="HOGENOM" id="CLU_346061_0_0_0"/>
<evidence type="ECO:0000256" key="6">
    <source>
        <dbReference type="SAM" id="Phobius"/>
    </source>
</evidence>
<dbReference type="InterPro" id="IPR050445">
    <property type="entry name" value="Bact_polysacc_biosynth/exp"/>
</dbReference>
<keyword evidence="5" id="KW-0829">Tyrosine-protein kinase</keyword>
<name>W0RI74_9BACT</name>
<dbReference type="SUPFAM" id="SSF52540">
    <property type="entry name" value="P-loop containing nucleoside triphosphate hydrolases"/>
    <property type="match status" value="1"/>
</dbReference>
<feature type="transmembrane region" description="Helical" evidence="6">
    <location>
        <begin position="61"/>
        <end position="81"/>
    </location>
</feature>
<keyword evidence="6" id="KW-0812">Transmembrane</keyword>
<dbReference type="RefSeq" id="WP_025411510.1">
    <property type="nucleotide sequence ID" value="NZ_CP007128.1"/>
</dbReference>
<dbReference type="GO" id="GO:0004713">
    <property type="term" value="F:protein tyrosine kinase activity"/>
    <property type="evidence" value="ECO:0007669"/>
    <property type="project" value="UniProtKB-KW"/>
</dbReference>
<evidence type="ECO:0000259" key="8">
    <source>
        <dbReference type="Pfam" id="PF13807"/>
    </source>
</evidence>
<dbReference type="Proteomes" id="UP000019151">
    <property type="component" value="Chromosome"/>
</dbReference>
<evidence type="ECO:0000256" key="2">
    <source>
        <dbReference type="ARBA" id="ARBA00022741"/>
    </source>
</evidence>
<protein>
    <submittedName>
        <fullName evidence="9">Capsular exopolysaccharide family</fullName>
    </submittedName>
</protein>
<keyword evidence="6" id="KW-1133">Transmembrane helix</keyword>
<organism evidence="9 10">
    <name type="scientific">Gemmatirosa kalamazoonensis</name>
    <dbReference type="NCBI Taxonomy" id="861299"/>
    <lineage>
        <taxon>Bacteria</taxon>
        <taxon>Pseudomonadati</taxon>
        <taxon>Gemmatimonadota</taxon>
        <taxon>Gemmatimonadia</taxon>
        <taxon>Gemmatimonadales</taxon>
        <taxon>Gemmatimonadaceae</taxon>
        <taxon>Gemmatirosa</taxon>
    </lineage>
</organism>
<dbReference type="PATRIC" id="fig|861299.3.peg.2544"/>
<keyword evidence="10" id="KW-1185">Reference proteome</keyword>
<dbReference type="STRING" id="861299.J421_2498"/>
<sequence>MSANLPPLPAGSDAPLPVPAAEHALQPYDPAAYAPPAAPADEAGGALSVGRFMAAMSRYKWLVAALVVLGLGGGFVATRFIDPEYEVNATIFSSGSGNEKPSMINPAQLTGNAGWRDLFQSFAIIDPVVQKLSLYIQPAKASDSLLFATFQIDPVKKQFRPGTYTLKTERGRFSLTDKVGFTHEVGTVGDSVGRSAGFAWVPPARLLGTRSREVEFTVLTPREASRDVQKRLAITIKQASPVIGLTLTGTAQQKPAATMNAMLTQFVDVATELKKREMVASTTTLNTQLDEASKGLQAAEQAFEDYRVKTIAEPSETPTVISSDPKSQNMAVGQPIFNAFFTRKTEVDQLKRDRESLERLLGQIKAPGSTLAPEILLTVPTLANDPGAAGVKQTVDELTHATVDLRVKLQTLTDSNPLVVDARRNIAELHDRVLPQRLTDYIATLRTRESQYGQELQTATHELQGIPERTIQTGVLARERDVRAEIYTKLRTASAQAQLAQQSAVPDVKILDTAITPLAPSSNTAPTFIGGGLFAGLVIGIGLAFLLDLLDNRFRYPEQARVDLGLEVLGVVPVVDQSGRQSPEQIAQIVEAFRSLRMNVRYAAGAGSQRSVVFGITSPGPGDGKSLVASNLALSFAEGGWRTVLIDADTRRGQLNATFDTPAVPGLVEYLEGTSLFGEVCYPTRHDNLTIIPSGTRHRRAPELLATPRMQQLVASLAAEFDVVIIDTPPLGAGTDAYAIGTACGQLAVVLRSNRTNLKMAKAKLAVLAQLPVTLLGAVLNEVRTDSGMYQYYSYDPDYVLPEETPALSAGGGGGTSVAVREG</sequence>